<keyword evidence="1" id="KW-0472">Membrane</keyword>
<keyword evidence="1" id="KW-1133">Transmembrane helix</keyword>
<feature type="transmembrane region" description="Helical" evidence="1">
    <location>
        <begin position="50"/>
        <end position="71"/>
    </location>
</feature>
<organism evidence="2 3">
    <name type="scientific">Tumebacillus flagellatus</name>
    <dbReference type="NCBI Taxonomy" id="1157490"/>
    <lineage>
        <taxon>Bacteria</taxon>
        <taxon>Bacillati</taxon>
        <taxon>Bacillota</taxon>
        <taxon>Bacilli</taxon>
        <taxon>Bacillales</taxon>
        <taxon>Alicyclobacillaceae</taxon>
        <taxon>Tumebacillus</taxon>
    </lineage>
</organism>
<dbReference type="STRING" id="1157490.EL26_13695"/>
<accession>A0A074MA06</accession>
<dbReference type="Pfam" id="PF10067">
    <property type="entry name" value="DUF2306"/>
    <property type="match status" value="1"/>
</dbReference>
<feature type="transmembrane region" description="Helical" evidence="1">
    <location>
        <begin position="91"/>
        <end position="107"/>
    </location>
</feature>
<proteinExistence type="predicted"/>
<feature type="transmembrane region" description="Helical" evidence="1">
    <location>
        <begin position="156"/>
        <end position="174"/>
    </location>
</feature>
<evidence type="ECO:0000313" key="2">
    <source>
        <dbReference type="EMBL" id="KEO82797.1"/>
    </source>
</evidence>
<dbReference type="eggNOG" id="COG5395">
    <property type="taxonomic scope" value="Bacteria"/>
</dbReference>
<evidence type="ECO:0000256" key="1">
    <source>
        <dbReference type="SAM" id="Phobius"/>
    </source>
</evidence>
<keyword evidence="1" id="KW-0812">Transmembrane</keyword>
<dbReference type="Proteomes" id="UP000027931">
    <property type="component" value="Unassembled WGS sequence"/>
</dbReference>
<dbReference type="AlphaFoldDB" id="A0A074MA06"/>
<dbReference type="OrthoDB" id="195502at2"/>
<keyword evidence="3" id="KW-1185">Reference proteome</keyword>
<dbReference type="InterPro" id="IPR018750">
    <property type="entry name" value="DUF2306_membrane"/>
</dbReference>
<dbReference type="RefSeq" id="WP_052036331.1">
    <property type="nucleotide sequence ID" value="NZ_JMIR01000018.1"/>
</dbReference>
<reference evidence="2 3" key="1">
    <citation type="journal article" date="2013" name="Int. J. Syst. Evol. Microbiol.">
        <title>Tumebacillus flagellatus sp. nov., an alpha-amylase/pullulanase-producing bacterium isolated from cassava wastewater.</title>
        <authorList>
            <person name="Wang Q."/>
            <person name="Xie N."/>
            <person name="Qin Y."/>
            <person name="Shen N."/>
            <person name="Zhu J."/>
            <person name="Mi H."/>
            <person name="Huang R."/>
        </authorList>
    </citation>
    <scope>NUCLEOTIDE SEQUENCE [LARGE SCALE GENOMIC DNA]</scope>
    <source>
        <strain evidence="2 3">GST4</strain>
    </source>
</reference>
<evidence type="ECO:0000313" key="3">
    <source>
        <dbReference type="Proteomes" id="UP000027931"/>
    </source>
</evidence>
<evidence type="ECO:0008006" key="4">
    <source>
        <dbReference type="Google" id="ProtNLM"/>
    </source>
</evidence>
<name>A0A074MA06_9BACL</name>
<feature type="transmembrane region" description="Helical" evidence="1">
    <location>
        <begin position="113"/>
        <end position="135"/>
    </location>
</feature>
<dbReference type="EMBL" id="JMIR01000018">
    <property type="protein sequence ID" value="KEO82797.1"/>
    <property type="molecule type" value="Genomic_DNA"/>
</dbReference>
<sequence length="215" mass="24688">MRARRFFVAFFLFLASTWTLHTVTNNLIVDPQLVKFLQHKHLAADFNRELWLVFVRCHIVTACLVIVTGVLGFSGKLLRKSKNFHRRNGQLYMLSVLISSFTSLYLIKDATGGSLVSLSFFVLEVLWLTATWQAYRAIRRKDIARHRIWMIRSLSLAFSNTTIHLYTLLLNSVFGVEYTLAYTIAAWASWTVNVCIAELLVRNKLYVPESKGVPA</sequence>
<feature type="transmembrane region" description="Helical" evidence="1">
    <location>
        <begin position="180"/>
        <end position="201"/>
    </location>
</feature>
<comment type="caution">
    <text evidence="2">The sequence shown here is derived from an EMBL/GenBank/DDBJ whole genome shotgun (WGS) entry which is preliminary data.</text>
</comment>
<protein>
    <recommendedName>
        <fullName evidence="4">DUF2306 domain-containing protein</fullName>
    </recommendedName>
</protein>
<gene>
    <name evidence="2" type="ORF">EL26_13695</name>
</gene>